<dbReference type="RefSeq" id="WP_118440614.1">
    <property type="nucleotide sequence ID" value="NZ_JBBMFC010000014.1"/>
</dbReference>
<keyword evidence="3" id="KW-1185">Reference proteome</keyword>
<gene>
    <name evidence="2" type="ORF">WMO62_08910</name>
</gene>
<evidence type="ECO:0008006" key="4">
    <source>
        <dbReference type="Google" id="ProtNLM"/>
    </source>
</evidence>
<comment type="caution">
    <text evidence="2">The sequence shown here is derived from an EMBL/GenBank/DDBJ whole genome shotgun (WGS) entry which is preliminary data.</text>
</comment>
<keyword evidence="1" id="KW-0472">Membrane</keyword>
<dbReference type="EMBL" id="JBBMFC010000014">
    <property type="protein sequence ID" value="MEQ2578957.1"/>
    <property type="molecule type" value="Genomic_DNA"/>
</dbReference>
<accession>A0ABV1I198</accession>
<feature type="transmembrane region" description="Helical" evidence="1">
    <location>
        <begin position="12"/>
        <end position="35"/>
    </location>
</feature>
<dbReference type="Proteomes" id="UP001470288">
    <property type="component" value="Unassembled WGS sequence"/>
</dbReference>
<keyword evidence="1" id="KW-1133">Transmembrane helix</keyword>
<name>A0ABV1I198_9FIRM</name>
<evidence type="ECO:0000313" key="3">
    <source>
        <dbReference type="Proteomes" id="UP001470288"/>
    </source>
</evidence>
<evidence type="ECO:0000313" key="2">
    <source>
        <dbReference type="EMBL" id="MEQ2578957.1"/>
    </source>
</evidence>
<protein>
    <recommendedName>
        <fullName evidence="4">Pilus assembly protein</fullName>
    </recommendedName>
</protein>
<keyword evidence="1" id="KW-0812">Transmembrane</keyword>
<reference evidence="2 3" key="1">
    <citation type="submission" date="2024-03" db="EMBL/GenBank/DDBJ databases">
        <title>Human intestinal bacterial collection.</title>
        <authorList>
            <person name="Pauvert C."/>
            <person name="Hitch T.C.A."/>
            <person name="Clavel T."/>
        </authorList>
    </citation>
    <scope>NUCLEOTIDE SEQUENCE [LARGE SCALE GENOMIC DNA]</scope>
    <source>
        <strain evidence="2 3">CLA-AA-H78B</strain>
    </source>
</reference>
<organism evidence="2 3">
    <name type="scientific">Hominiventricola aquisgranensis</name>
    <dbReference type="NCBI Taxonomy" id="3133164"/>
    <lineage>
        <taxon>Bacteria</taxon>
        <taxon>Bacillati</taxon>
        <taxon>Bacillota</taxon>
        <taxon>Clostridia</taxon>
        <taxon>Lachnospirales</taxon>
        <taxon>Lachnospiraceae</taxon>
        <taxon>Hominiventricola</taxon>
    </lineage>
</organism>
<sequence length="142" mass="16597">MKRQWNRKKGRFVLEASILVPMICILLVYLVYFTLYTHDCAVVTHGILESGVKGIYRDGRSDEVIREQMQEDLSRKLSGRLLWMEDAEVEVRVSPLQAEIKVSGKGRFLPAQIEIKTVEKLYRVRPCKVIRRSRWMIKSGEE</sequence>
<evidence type="ECO:0000256" key="1">
    <source>
        <dbReference type="SAM" id="Phobius"/>
    </source>
</evidence>
<proteinExistence type="predicted"/>